<feature type="domain" description="GAF" evidence="2">
    <location>
        <begin position="57"/>
        <end position="207"/>
    </location>
</feature>
<dbReference type="InterPro" id="IPR029016">
    <property type="entry name" value="GAF-like_dom_sf"/>
</dbReference>
<keyword evidence="1" id="KW-0378">Hydrolase</keyword>
<dbReference type="InterPro" id="IPR036457">
    <property type="entry name" value="PPM-type-like_dom_sf"/>
</dbReference>
<gene>
    <name evidence="4" type="ORF">GCM10010384_10230</name>
</gene>
<dbReference type="SUPFAM" id="SSF55781">
    <property type="entry name" value="GAF domain-like"/>
    <property type="match status" value="1"/>
</dbReference>
<dbReference type="Pfam" id="PF13185">
    <property type="entry name" value="GAF_2"/>
    <property type="match status" value="1"/>
</dbReference>
<protein>
    <recommendedName>
        <fullName evidence="6">Regulatory protein</fullName>
    </recommendedName>
</protein>
<dbReference type="PANTHER" id="PTHR43156:SF2">
    <property type="entry name" value="STAGE II SPORULATION PROTEIN E"/>
    <property type="match status" value="1"/>
</dbReference>
<dbReference type="Gene3D" id="3.60.40.10">
    <property type="entry name" value="PPM-type phosphatase domain"/>
    <property type="match status" value="1"/>
</dbReference>
<dbReference type="Gene3D" id="3.30.450.40">
    <property type="match status" value="1"/>
</dbReference>
<evidence type="ECO:0000313" key="5">
    <source>
        <dbReference type="Proteomes" id="UP000653308"/>
    </source>
</evidence>
<dbReference type="Proteomes" id="UP000653308">
    <property type="component" value="Unassembled WGS sequence"/>
</dbReference>
<dbReference type="Pfam" id="PF07228">
    <property type="entry name" value="SpoIIE"/>
    <property type="match status" value="1"/>
</dbReference>
<dbReference type="InterPro" id="IPR003018">
    <property type="entry name" value="GAF"/>
</dbReference>
<accession>A0ABQ2Z7N5</accession>
<sequence length="443" mass="47479">MAGERREQPRQPQLPDLQVRLRTELGRIDEQLRALVEAMDRMRGLLDSVVAISREVELTAVLHRIVTTAMDLVGARYGALGVLDESGERLKEFITAGLSGHERAALAGTSLPSGRGVLGHLISHPAPLRLDDITAHPSSVGFPPGHPRLRTLLGVAISVRGEIYGDLYLAERRDGQPFDIHDENVVTALASAAGIAIENVRLFERVRVGAEQFQRLLLPTLPDLRPFTAAAVYRPAAEPSQLGGDWYDAIPLPGGTVAVVIGDVVGHDLKAAAAMASTRNMLRALLFDRGSTPGAVLARLDRTLQAITTNPVTTTALARLEPEGTGWRLHWSTAGHVPPLLVTAGGRAEYLSAEPGLPLGVDQEQPRPDHSRALPMGATLVFFTDGLIEDPARSVDESLDELAALATVHAALPLQEFVQALADHHPSDGHDDMAVLALRTPPA</sequence>
<dbReference type="InterPro" id="IPR052016">
    <property type="entry name" value="Bact_Sigma-Reg"/>
</dbReference>
<keyword evidence="5" id="KW-1185">Reference proteome</keyword>
<evidence type="ECO:0000259" key="2">
    <source>
        <dbReference type="SMART" id="SM00065"/>
    </source>
</evidence>
<dbReference type="InterPro" id="IPR001932">
    <property type="entry name" value="PPM-type_phosphatase-like_dom"/>
</dbReference>
<dbReference type="SMART" id="SM00065">
    <property type="entry name" value="GAF"/>
    <property type="match status" value="1"/>
</dbReference>
<feature type="domain" description="PPM-type phosphatase" evidence="3">
    <location>
        <begin position="227"/>
        <end position="440"/>
    </location>
</feature>
<reference evidence="5" key="1">
    <citation type="journal article" date="2019" name="Int. J. Syst. Evol. Microbiol.">
        <title>The Global Catalogue of Microorganisms (GCM) 10K type strain sequencing project: providing services to taxonomists for standard genome sequencing and annotation.</title>
        <authorList>
            <consortium name="The Broad Institute Genomics Platform"/>
            <consortium name="The Broad Institute Genome Sequencing Center for Infectious Disease"/>
            <person name="Wu L."/>
            <person name="Ma J."/>
        </authorList>
    </citation>
    <scope>NUCLEOTIDE SEQUENCE [LARGE SCALE GENOMIC DNA]</scope>
    <source>
        <strain evidence="5">JCM 4957</strain>
    </source>
</reference>
<comment type="caution">
    <text evidence="4">The sequence shown here is derived from an EMBL/GenBank/DDBJ whole genome shotgun (WGS) entry which is preliminary data.</text>
</comment>
<evidence type="ECO:0000259" key="3">
    <source>
        <dbReference type="SMART" id="SM00331"/>
    </source>
</evidence>
<evidence type="ECO:0000313" key="4">
    <source>
        <dbReference type="EMBL" id="GGY07688.1"/>
    </source>
</evidence>
<proteinExistence type="predicted"/>
<dbReference type="PANTHER" id="PTHR43156">
    <property type="entry name" value="STAGE II SPORULATION PROTEIN E-RELATED"/>
    <property type="match status" value="1"/>
</dbReference>
<dbReference type="SMART" id="SM00331">
    <property type="entry name" value="PP2C_SIG"/>
    <property type="match status" value="1"/>
</dbReference>
<dbReference type="EMBL" id="BMWE01000002">
    <property type="protein sequence ID" value="GGY07688.1"/>
    <property type="molecule type" value="Genomic_DNA"/>
</dbReference>
<name>A0ABQ2Z7N5_9ACTN</name>
<organism evidence="4 5">
    <name type="scientific">Streptomyces djakartensis</name>
    <dbReference type="NCBI Taxonomy" id="68193"/>
    <lineage>
        <taxon>Bacteria</taxon>
        <taxon>Bacillati</taxon>
        <taxon>Actinomycetota</taxon>
        <taxon>Actinomycetes</taxon>
        <taxon>Kitasatosporales</taxon>
        <taxon>Streptomycetaceae</taxon>
        <taxon>Streptomyces</taxon>
    </lineage>
</organism>
<evidence type="ECO:0008006" key="6">
    <source>
        <dbReference type="Google" id="ProtNLM"/>
    </source>
</evidence>
<evidence type="ECO:0000256" key="1">
    <source>
        <dbReference type="ARBA" id="ARBA00022801"/>
    </source>
</evidence>